<accession>A0A8K0VEB3</accession>
<feature type="domain" description="Mce/MlaD" evidence="2">
    <location>
        <begin position="40"/>
        <end position="115"/>
    </location>
</feature>
<proteinExistence type="predicted"/>
<dbReference type="Proteomes" id="UP000648908">
    <property type="component" value="Unassembled WGS sequence"/>
</dbReference>
<dbReference type="PANTHER" id="PTHR36698:SF2">
    <property type="entry name" value="MCE_MLAD DOMAIN-CONTAINING PROTEIN"/>
    <property type="match status" value="1"/>
</dbReference>
<protein>
    <submittedName>
        <fullName evidence="3">MCE family protein</fullName>
    </submittedName>
</protein>
<comment type="caution">
    <text evidence="3">The sequence shown here is derived from an EMBL/GenBank/DDBJ whole genome shotgun (WGS) entry which is preliminary data.</text>
</comment>
<evidence type="ECO:0000313" key="4">
    <source>
        <dbReference type="Proteomes" id="UP000648908"/>
    </source>
</evidence>
<dbReference type="EMBL" id="JAESVN010000003">
    <property type="protein sequence ID" value="MBL4917530.1"/>
    <property type="molecule type" value="Genomic_DNA"/>
</dbReference>
<keyword evidence="1" id="KW-0812">Transmembrane</keyword>
<feature type="transmembrane region" description="Helical" evidence="1">
    <location>
        <begin position="7"/>
        <end position="29"/>
    </location>
</feature>
<organism evidence="3 4">
    <name type="scientific">Szabonella alba</name>
    <dbReference type="NCBI Taxonomy" id="2804194"/>
    <lineage>
        <taxon>Bacteria</taxon>
        <taxon>Pseudomonadati</taxon>
        <taxon>Pseudomonadota</taxon>
        <taxon>Alphaproteobacteria</taxon>
        <taxon>Rhodobacterales</taxon>
        <taxon>Paracoccaceae</taxon>
        <taxon>Szabonella</taxon>
    </lineage>
</organism>
<keyword evidence="1" id="KW-0472">Membrane</keyword>
<keyword evidence="4" id="KW-1185">Reference proteome</keyword>
<name>A0A8K0VEB3_9RHOB</name>
<evidence type="ECO:0000313" key="3">
    <source>
        <dbReference type="EMBL" id="MBL4917530.1"/>
    </source>
</evidence>
<dbReference type="PANTHER" id="PTHR36698">
    <property type="entry name" value="BLL5892 PROTEIN"/>
    <property type="match status" value="1"/>
</dbReference>
<evidence type="ECO:0000259" key="2">
    <source>
        <dbReference type="Pfam" id="PF02470"/>
    </source>
</evidence>
<keyword evidence="1" id="KW-1133">Transmembrane helix</keyword>
<reference evidence="3" key="1">
    <citation type="submission" date="2021-01" db="EMBL/GenBank/DDBJ databases">
        <title>Tabrizicola alba sp. nov. a motile alkaliphilic bacterium isolated from a soda lake.</title>
        <authorList>
            <person name="Szuroczki S."/>
            <person name="Abbaszade G."/>
            <person name="Schumann P."/>
            <person name="Toth E."/>
        </authorList>
    </citation>
    <scope>NUCLEOTIDE SEQUENCE</scope>
    <source>
        <strain evidence="3">DMG-N-6</strain>
    </source>
</reference>
<dbReference type="InterPro" id="IPR003399">
    <property type="entry name" value="Mce/MlaD"/>
</dbReference>
<sequence length="572" mass="60953">METRANYILIGAFTLAGFVGILAFFLWFARVELDRQFAYYDVRFTSVSGLARASDVRFAGLPVGQVVDVRLSPDQDGTVLVRLEVSADVPVRASSVATIESQGVTGVSYVGISPGENTDPMLREDDSDAVPEIPAGRSMLQSLTEDAPELLEEVLRVVRDISELVSSENVQRIDNIIANIETASEGFAQSLDDFTVVASAVSGFAIEISNFNVMLEGVTSKAETLFETANDTVAEIGVLAEDARTTMNTGAEAFAQASTTLRSADTFINEDLRRSTTELQAGLAELRAQMDTIGTEATAMLAEFRQTGVVASARLTEAEATIRATDVLIDELSATLESMDRAAVNFDLLITQDATEFVAEARAAIAPISAAAQNDLPALMADIRTATETATRTITDVGESLTMAAGKVDGLMDDAGVTLDTVTGTFANANVTLAAINSALVVGERTLTAAESTFEGADRVINEDIATITADLRRTINSLDTAIGQVSQDIPGVTADLKAASESARLAFEDVARTVTASGGPLREFSTTALPQFTRLARESRALINNLDLLTRQIQRDPARFFLGGNTPAYRR</sequence>
<dbReference type="Pfam" id="PF02470">
    <property type="entry name" value="MlaD"/>
    <property type="match status" value="1"/>
</dbReference>
<dbReference type="AlphaFoldDB" id="A0A8K0VEB3"/>
<evidence type="ECO:0000256" key="1">
    <source>
        <dbReference type="SAM" id="Phobius"/>
    </source>
</evidence>
<gene>
    <name evidence="3" type="ORF">JL811_09880</name>
</gene>
<dbReference type="RefSeq" id="WP_202688435.1">
    <property type="nucleotide sequence ID" value="NZ_JAESVN010000003.1"/>
</dbReference>